<feature type="transmembrane region" description="Helical" evidence="1">
    <location>
        <begin position="21"/>
        <end position="40"/>
    </location>
</feature>
<feature type="transmembrane region" description="Helical" evidence="1">
    <location>
        <begin position="149"/>
        <end position="170"/>
    </location>
</feature>
<gene>
    <name evidence="2" type="ORF">J42TS3_15910</name>
</gene>
<feature type="transmembrane region" description="Helical" evidence="1">
    <location>
        <begin position="177"/>
        <end position="200"/>
    </location>
</feature>
<keyword evidence="3" id="KW-1185">Reference proteome</keyword>
<dbReference type="Proteomes" id="UP000679992">
    <property type="component" value="Unassembled WGS sequence"/>
</dbReference>
<feature type="transmembrane region" description="Helical" evidence="1">
    <location>
        <begin position="206"/>
        <end position="226"/>
    </location>
</feature>
<reference evidence="2 3" key="1">
    <citation type="submission" date="2021-03" db="EMBL/GenBank/DDBJ databases">
        <title>Antimicrobial resistance genes in bacteria isolated from Japanese honey, and their potential for conferring macrolide and lincosamide resistance in the American foulbrood pathogen Paenibacillus larvae.</title>
        <authorList>
            <person name="Okamoto M."/>
            <person name="Kumagai M."/>
            <person name="Kanamori H."/>
            <person name="Takamatsu D."/>
        </authorList>
    </citation>
    <scope>NUCLEOTIDE SEQUENCE [LARGE SCALE GENOMIC DNA]</scope>
    <source>
        <strain evidence="2 3">J42TS3</strain>
    </source>
</reference>
<dbReference type="EMBL" id="BOSL01000004">
    <property type="protein sequence ID" value="GIP52556.1"/>
    <property type="molecule type" value="Genomic_DNA"/>
</dbReference>
<evidence type="ECO:0000313" key="2">
    <source>
        <dbReference type="EMBL" id="GIP52556.1"/>
    </source>
</evidence>
<evidence type="ECO:0000313" key="3">
    <source>
        <dbReference type="Proteomes" id="UP000679992"/>
    </source>
</evidence>
<dbReference type="RefSeq" id="WP_213654322.1">
    <property type="nucleotide sequence ID" value="NZ_BOSL01000004.1"/>
</dbReference>
<protein>
    <submittedName>
        <fullName evidence="2">ABC transporter permease</fullName>
    </submittedName>
</protein>
<feature type="transmembrane region" description="Helical" evidence="1">
    <location>
        <begin position="60"/>
        <end position="79"/>
    </location>
</feature>
<comment type="caution">
    <text evidence="2">The sequence shown here is derived from an EMBL/GenBank/DDBJ whole genome shotgun (WGS) entry which is preliminary data.</text>
</comment>
<sequence length="232" mass="26263">MVKLMELEWRKLERNKVIGEVLIYWIIIMFMPTFFLTVVFADDPMIAFGRSYSDAIHLMLPIQMGFLLFGASLINHVFIEEYKNKTIALSFGYPISRKKLVQAKAMFIAVAVFFCTLVSFVLSGITTYVLDQMMGVINGEPTLADFMTYAIRAVTHSMVIALASLIPLFWFGLWKRLVIPTVICAIVLMQLPTILSMLRVTLNLDIVYAIISLLGMASVYLSVKLVNRLGDQ</sequence>
<feature type="transmembrane region" description="Helical" evidence="1">
    <location>
        <begin position="105"/>
        <end position="129"/>
    </location>
</feature>
<keyword evidence="1" id="KW-0472">Membrane</keyword>
<organism evidence="2 3">
    <name type="scientific">Paenibacillus vini</name>
    <dbReference type="NCBI Taxonomy" id="1476024"/>
    <lineage>
        <taxon>Bacteria</taxon>
        <taxon>Bacillati</taxon>
        <taxon>Bacillota</taxon>
        <taxon>Bacilli</taxon>
        <taxon>Bacillales</taxon>
        <taxon>Paenibacillaceae</taxon>
        <taxon>Paenibacillus</taxon>
    </lineage>
</organism>
<proteinExistence type="predicted"/>
<dbReference type="Pfam" id="PF12730">
    <property type="entry name" value="ABC2_membrane_4"/>
    <property type="match status" value="1"/>
</dbReference>
<accession>A0ABQ4M992</accession>
<name>A0ABQ4M992_9BACL</name>
<keyword evidence="1" id="KW-1133">Transmembrane helix</keyword>
<keyword evidence="1" id="KW-0812">Transmembrane</keyword>
<evidence type="ECO:0000256" key="1">
    <source>
        <dbReference type="SAM" id="Phobius"/>
    </source>
</evidence>